<dbReference type="CDD" id="cd06581">
    <property type="entry name" value="TM_PBP1_LivM_like"/>
    <property type="match status" value="1"/>
</dbReference>
<evidence type="ECO:0000256" key="5">
    <source>
        <dbReference type="ARBA" id="ARBA00023136"/>
    </source>
</evidence>
<keyword evidence="5 6" id="KW-0472">Membrane</keyword>
<dbReference type="InterPro" id="IPR043428">
    <property type="entry name" value="LivM-like"/>
</dbReference>
<accession>A0A844W330</accession>
<dbReference type="InterPro" id="IPR001851">
    <property type="entry name" value="ABC_transp_permease"/>
</dbReference>
<feature type="transmembrane region" description="Helical" evidence="6">
    <location>
        <begin position="248"/>
        <end position="267"/>
    </location>
</feature>
<dbReference type="GO" id="GO:0015658">
    <property type="term" value="F:branched-chain amino acid transmembrane transporter activity"/>
    <property type="evidence" value="ECO:0007669"/>
    <property type="project" value="InterPro"/>
</dbReference>
<organism evidence="7 8">
    <name type="scientific">Pseudooceanicola pacificus</name>
    <dbReference type="NCBI Taxonomy" id="2676438"/>
    <lineage>
        <taxon>Bacteria</taxon>
        <taxon>Pseudomonadati</taxon>
        <taxon>Pseudomonadota</taxon>
        <taxon>Alphaproteobacteria</taxon>
        <taxon>Rhodobacterales</taxon>
        <taxon>Paracoccaceae</taxon>
        <taxon>Pseudooceanicola</taxon>
    </lineage>
</organism>
<dbReference type="AlphaFoldDB" id="A0A844W330"/>
<dbReference type="Proteomes" id="UP000443843">
    <property type="component" value="Unassembled WGS sequence"/>
</dbReference>
<dbReference type="Pfam" id="PF02653">
    <property type="entry name" value="BPD_transp_2"/>
    <property type="match status" value="1"/>
</dbReference>
<evidence type="ECO:0000256" key="3">
    <source>
        <dbReference type="ARBA" id="ARBA00022692"/>
    </source>
</evidence>
<dbReference type="EMBL" id="WNXQ01000004">
    <property type="protein sequence ID" value="MWB78197.1"/>
    <property type="molecule type" value="Genomic_DNA"/>
</dbReference>
<keyword evidence="8" id="KW-1185">Reference proteome</keyword>
<feature type="transmembrane region" description="Helical" evidence="6">
    <location>
        <begin position="30"/>
        <end position="51"/>
    </location>
</feature>
<keyword evidence="2" id="KW-1003">Cell membrane</keyword>
<dbReference type="PANTHER" id="PTHR30482:SF20">
    <property type="entry name" value="HIGH-AFFINITY BRANCHED-CHAIN AMINO ACID TRANSPORT SYSTEM PERMEASE PROTEIN LIVM"/>
    <property type="match status" value="1"/>
</dbReference>
<evidence type="ECO:0000313" key="7">
    <source>
        <dbReference type="EMBL" id="MWB78197.1"/>
    </source>
</evidence>
<protein>
    <submittedName>
        <fullName evidence="7">Branched-chain amino acid ABC transporter permease</fullName>
    </submittedName>
</protein>
<evidence type="ECO:0000256" key="6">
    <source>
        <dbReference type="SAM" id="Phobius"/>
    </source>
</evidence>
<comment type="subcellular location">
    <subcellularLocation>
        <location evidence="1">Cell membrane</location>
        <topology evidence="1">Multi-pass membrane protein</topology>
    </subcellularLocation>
</comment>
<evidence type="ECO:0000313" key="8">
    <source>
        <dbReference type="Proteomes" id="UP000443843"/>
    </source>
</evidence>
<dbReference type="PANTHER" id="PTHR30482">
    <property type="entry name" value="HIGH-AFFINITY BRANCHED-CHAIN AMINO ACID TRANSPORT SYSTEM PERMEASE"/>
    <property type="match status" value="1"/>
</dbReference>
<evidence type="ECO:0000256" key="1">
    <source>
        <dbReference type="ARBA" id="ARBA00004651"/>
    </source>
</evidence>
<evidence type="ECO:0000256" key="4">
    <source>
        <dbReference type="ARBA" id="ARBA00022989"/>
    </source>
</evidence>
<dbReference type="GO" id="GO:0005886">
    <property type="term" value="C:plasma membrane"/>
    <property type="evidence" value="ECO:0007669"/>
    <property type="project" value="UniProtKB-SubCell"/>
</dbReference>
<reference evidence="7 8" key="1">
    <citation type="submission" date="2019-11" db="EMBL/GenBank/DDBJ databases">
        <title>Pseudooceanicola pacifica sp. nov., isolated from deep-sea sediment of the Pacific Ocean.</title>
        <authorList>
            <person name="Lyu L."/>
        </authorList>
    </citation>
    <scope>NUCLEOTIDE SEQUENCE [LARGE SCALE GENOMIC DNA]</scope>
    <source>
        <strain evidence="7 8">216_PA32_1</strain>
    </source>
</reference>
<comment type="caution">
    <text evidence="7">The sequence shown here is derived from an EMBL/GenBank/DDBJ whole genome shotgun (WGS) entry which is preliminary data.</text>
</comment>
<proteinExistence type="predicted"/>
<sequence>MSSLAGYEPLFELALLNMVLAFSQYIPLRAGVFSLGSAAFAAVGAYAAAILATRYGVPPVVCVVIAVVAGGIFGALAAVPLARLRGVFQALATLALVQIVLSTALNWTALTDGALGINSIPKAVHLTEAAIAVVFVGYVLHVIGLSAIGRGFDIIREDETVAVSLGYSVRKHHMIAFVLSGAIAGLGGAMHAFSSYSITPNEFGFHMVVMLLAMVVLGGRVSVFGPVVGAIILTGLPELLRGFQDYRSVVQGALLMASITFLPSGVVDTTRGWLRRRALTRGQAGADAAEVTS</sequence>
<name>A0A844W330_9RHOB</name>
<keyword evidence="4 6" id="KW-1133">Transmembrane helix</keyword>
<feature type="transmembrane region" description="Helical" evidence="6">
    <location>
        <begin position="205"/>
        <end position="236"/>
    </location>
</feature>
<dbReference type="RefSeq" id="WP_160382463.1">
    <property type="nucleotide sequence ID" value="NZ_WNXQ01000004.1"/>
</dbReference>
<feature type="transmembrane region" description="Helical" evidence="6">
    <location>
        <begin position="86"/>
        <end position="109"/>
    </location>
</feature>
<feature type="transmembrane region" description="Helical" evidence="6">
    <location>
        <begin position="174"/>
        <end position="193"/>
    </location>
</feature>
<keyword evidence="3 6" id="KW-0812">Transmembrane</keyword>
<feature type="transmembrane region" description="Helical" evidence="6">
    <location>
        <begin position="57"/>
        <end position="79"/>
    </location>
</feature>
<gene>
    <name evidence="7" type="ORF">GLS40_09190</name>
</gene>
<feature type="transmembrane region" description="Helical" evidence="6">
    <location>
        <begin position="129"/>
        <end position="148"/>
    </location>
</feature>
<evidence type="ECO:0000256" key="2">
    <source>
        <dbReference type="ARBA" id="ARBA00022475"/>
    </source>
</evidence>